<sequence length="268" mass="29791">MASGAFWLMLVCGGSVPYEAVGSRWTPTVCLVVCGLLGAFFGYYVHPAIFATLYPESLFLLSLVAFHFVEYLFVALVHPAALSYDSFLLNNGTSYVIAMATAAAEYYGRQAIVSRLWSPPSSKSADLALSAVSVFGAFVCMSGLVLRWLAFVTARRHFTHQVATERVEGHVLVTHGVYGWCRHPAYLGWFMWSAGSQLMLLNGGCFVVFTIVAWRFFRDRIRNEERSLRAFFGQQYIDYASKVPIRIPLLDAIIARELSPVNGIGKTQ</sequence>
<keyword evidence="7 10" id="KW-0812">Transmembrane</keyword>
<dbReference type="Pfam" id="PF04140">
    <property type="entry name" value="ICMT"/>
    <property type="match status" value="1"/>
</dbReference>
<keyword evidence="8 10" id="KW-1133">Transmembrane helix</keyword>
<keyword evidence="5" id="KW-0808">Transferase</keyword>
<keyword evidence="9 10" id="KW-0472">Membrane</keyword>
<keyword evidence="4 10" id="KW-0489">Methyltransferase</keyword>
<keyword evidence="10" id="KW-0256">Endoplasmic reticulum</keyword>
<dbReference type="PhylomeDB" id="A0A0G4FKP4"/>
<dbReference type="EMBL" id="CDMY01000455">
    <property type="protein sequence ID" value="CEM14168.1"/>
    <property type="molecule type" value="Genomic_DNA"/>
</dbReference>
<dbReference type="STRING" id="1169540.A0A0G4FKP4"/>
<feature type="transmembrane region" description="Helical" evidence="10">
    <location>
        <begin position="58"/>
        <end position="81"/>
    </location>
</feature>
<dbReference type="Proteomes" id="UP000041254">
    <property type="component" value="Unassembled WGS sequence"/>
</dbReference>
<dbReference type="InterPro" id="IPR025770">
    <property type="entry name" value="PPMT_MeTrfase"/>
</dbReference>
<evidence type="ECO:0000256" key="5">
    <source>
        <dbReference type="ARBA" id="ARBA00022679"/>
    </source>
</evidence>
<dbReference type="InterPro" id="IPR007269">
    <property type="entry name" value="ICMT_MeTrfase"/>
</dbReference>
<dbReference type="GO" id="GO:0032259">
    <property type="term" value="P:methylation"/>
    <property type="evidence" value="ECO:0007669"/>
    <property type="project" value="UniProtKB-KW"/>
</dbReference>
<dbReference type="PANTHER" id="PTHR12714">
    <property type="entry name" value="PROTEIN-S ISOPRENYLCYSTEINE O-METHYLTRANSFERASE"/>
    <property type="match status" value="1"/>
</dbReference>
<keyword evidence="12" id="KW-1185">Reference proteome</keyword>
<feature type="transmembrane region" description="Helical" evidence="10">
    <location>
        <begin position="198"/>
        <end position="217"/>
    </location>
</feature>
<evidence type="ECO:0000313" key="12">
    <source>
        <dbReference type="Proteomes" id="UP000041254"/>
    </source>
</evidence>
<dbReference type="GO" id="GO:0005789">
    <property type="term" value="C:endoplasmic reticulum membrane"/>
    <property type="evidence" value="ECO:0007669"/>
    <property type="project" value="UniProtKB-SubCell"/>
</dbReference>
<name>A0A0G4FKP4_VITBC</name>
<protein>
    <recommendedName>
        <fullName evidence="3 10">Protein-S-isoprenylcysteine O-methyltransferase</fullName>
        <ecNumber evidence="3 10">2.1.1.100</ecNumber>
    </recommendedName>
</protein>
<keyword evidence="6 10" id="KW-0949">S-adenosyl-L-methionine</keyword>
<dbReference type="InParanoid" id="A0A0G4FKP4"/>
<dbReference type="PANTHER" id="PTHR12714:SF9">
    <property type="entry name" value="PROTEIN-S-ISOPRENYLCYSTEINE O-METHYLTRANSFERASE"/>
    <property type="match status" value="1"/>
</dbReference>
<dbReference type="OrthoDB" id="422086at2759"/>
<evidence type="ECO:0000256" key="2">
    <source>
        <dbReference type="ARBA" id="ARBA00009140"/>
    </source>
</evidence>
<evidence type="ECO:0000256" key="1">
    <source>
        <dbReference type="ARBA" id="ARBA00004141"/>
    </source>
</evidence>
<evidence type="ECO:0000256" key="4">
    <source>
        <dbReference type="ARBA" id="ARBA00022603"/>
    </source>
</evidence>
<dbReference type="PROSITE" id="PS51564">
    <property type="entry name" value="SAM_ICMT"/>
    <property type="match status" value="1"/>
</dbReference>
<accession>A0A0G4FKP4</accession>
<evidence type="ECO:0000256" key="3">
    <source>
        <dbReference type="ARBA" id="ARBA00012151"/>
    </source>
</evidence>
<comment type="catalytic activity">
    <reaction evidence="10">
        <text>[protein]-C-terminal S-[(2E,6E)-farnesyl]-L-cysteine + S-adenosyl-L-methionine = [protein]-C-terminal S-[(2E,6E)-farnesyl]-L-cysteine methyl ester + S-adenosyl-L-homocysteine</text>
        <dbReference type="Rhea" id="RHEA:21672"/>
        <dbReference type="Rhea" id="RHEA-COMP:12125"/>
        <dbReference type="Rhea" id="RHEA-COMP:12126"/>
        <dbReference type="ChEBI" id="CHEBI:57856"/>
        <dbReference type="ChEBI" id="CHEBI:59789"/>
        <dbReference type="ChEBI" id="CHEBI:90510"/>
        <dbReference type="ChEBI" id="CHEBI:90511"/>
        <dbReference type="EC" id="2.1.1.100"/>
    </reaction>
</comment>
<evidence type="ECO:0000256" key="10">
    <source>
        <dbReference type="RuleBase" id="RU362022"/>
    </source>
</evidence>
<feature type="transmembrane region" description="Helical" evidence="10">
    <location>
        <begin position="127"/>
        <end position="150"/>
    </location>
</feature>
<gene>
    <name evidence="11" type="ORF">Vbra_21311</name>
</gene>
<organism evidence="11 12">
    <name type="scientific">Vitrella brassicaformis (strain CCMP3155)</name>
    <dbReference type="NCBI Taxonomy" id="1169540"/>
    <lineage>
        <taxon>Eukaryota</taxon>
        <taxon>Sar</taxon>
        <taxon>Alveolata</taxon>
        <taxon>Colpodellida</taxon>
        <taxon>Vitrellaceae</taxon>
        <taxon>Vitrella</taxon>
    </lineage>
</organism>
<comment type="similarity">
    <text evidence="2 10">Belongs to the class VI-like SAM-binding methyltransferase superfamily. Isoprenylcysteine carboxyl methyltransferase family.</text>
</comment>
<evidence type="ECO:0000256" key="8">
    <source>
        <dbReference type="ARBA" id="ARBA00022989"/>
    </source>
</evidence>
<dbReference type="VEuPathDB" id="CryptoDB:Vbra_21311"/>
<dbReference type="GO" id="GO:0004671">
    <property type="term" value="F:protein C-terminal S-isoprenylcysteine carboxyl O-methyltransferase activity"/>
    <property type="evidence" value="ECO:0007669"/>
    <property type="project" value="UniProtKB-EC"/>
</dbReference>
<feature type="transmembrane region" description="Helical" evidence="10">
    <location>
        <begin position="25"/>
        <end position="46"/>
    </location>
</feature>
<dbReference type="AlphaFoldDB" id="A0A0G4FKP4"/>
<evidence type="ECO:0000313" key="11">
    <source>
        <dbReference type="EMBL" id="CEM14168.1"/>
    </source>
</evidence>
<evidence type="ECO:0000256" key="6">
    <source>
        <dbReference type="ARBA" id="ARBA00022691"/>
    </source>
</evidence>
<evidence type="ECO:0000256" key="7">
    <source>
        <dbReference type="ARBA" id="ARBA00022692"/>
    </source>
</evidence>
<evidence type="ECO:0000256" key="9">
    <source>
        <dbReference type="ARBA" id="ARBA00023136"/>
    </source>
</evidence>
<proteinExistence type="inferred from homology"/>
<comment type="subcellular location">
    <subcellularLocation>
        <location evidence="10">Endoplasmic reticulum membrane</location>
        <topology evidence="10">Multi-pass membrane protein</topology>
    </subcellularLocation>
    <subcellularLocation>
        <location evidence="1">Membrane</location>
        <topology evidence="1">Multi-pass membrane protein</topology>
    </subcellularLocation>
</comment>
<reference evidence="11 12" key="1">
    <citation type="submission" date="2014-11" db="EMBL/GenBank/DDBJ databases">
        <authorList>
            <person name="Zhu J."/>
            <person name="Qi W."/>
            <person name="Song R."/>
        </authorList>
    </citation>
    <scope>NUCLEOTIDE SEQUENCE [LARGE SCALE GENOMIC DNA]</scope>
</reference>
<dbReference type="EC" id="2.1.1.100" evidence="3 10"/>
<dbReference type="OMA" id="IKREEAY"/>
<dbReference type="Gene3D" id="1.20.120.1630">
    <property type="match status" value="1"/>
</dbReference>